<reference evidence="4" key="4">
    <citation type="submission" date="2019-12" db="UniProtKB">
        <authorList>
            <consortium name="WormBaseParasite"/>
        </authorList>
    </citation>
    <scope>IDENTIFICATION</scope>
</reference>
<evidence type="ECO:0000313" key="2">
    <source>
        <dbReference type="EMBL" id="VIO90530.1"/>
    </source>
</evidence>
<name>A0A0J9XZA8_BRUMA</name>
<accession>A0A0J9XZA8</accession>
<dbReference type="CTD" id="6097920"/>
<reference evidence="1" key="2">
    <citation type="submission" date="2012-12" db="EMBL/GenBank/DDBJ databases">
        <authorList>
            <person name="Gao Y.W."/>
            <person name="Fan S.T."/>
            <person name="Sun H.T."/>
            <person name="Wang Z."/>
            <person name="Gao X.L."/>
            <person name="Li Y.G."/>
            <person name="Wang T.C."/>
            <person name="Zhang K."/>
            <person name="Xu W.W."/>
            <person name="Yu Z.J."/>
            <person name="Xia X.Z."/>
        </authorList>
    </citation>
    <scope>NUCLEOTIDE SEQUENCE</scope>
    <source>
        <strain evidence="1">FR3</strain>
    </source>
</reference>
<proteinExistence type="predicted"/>
<evidence type="ECO:0000313" key="5">
    <source>
        <dbReference type="WormBase" id="Bm10480"/>
    </source>
</evidence>
<dbReference type="AlphaFoldDB" id="A0A0J9XZA8"/>
<dbReference type="RefSeq" id="XP_001894469.1">
    <property type="nucleotide sequence ID" value="XM_001894434.1"/>
</dbReference>
<evidence type="ECO:0000313" key="1">
    <source>
        <dbReference type="EMBL" id="CDP98298.1"/>
    </source>
</evidence>
<dbReference type="Proteomes" id="UP000006672">
    <property type="component" value="Unassembled WGS sequence"/>
</dbReference>
<dbReference type="KEGG" id="bmy:BM_BM10480"/>
<reference evidence="1 3" key="1">
    <citation type="journal article" date="2007" name="Science">
        <title>Draft genome of the filarial nematode parasite Brugia malayi.</title>
        <authorList>
            <person name="Ghedin E."/>
            <person name="Wang S."/>
            <person name="Spiro D."/>
            <person name="Caler E."/>
            <person name="Zhao Q."/>
            <person name="Crabtree J."/>
            <person name="Allen J.E."/>
            <person name="Delcher A.L."/>
            <person name="Guiliano D.B."/>
            <person name="Miranda-Saavedra D."/>
            <person name="Angiuoli S.V."/>
            <person name="Creasy T."/>
            <person name="Amedeo P."/>
            <person name="Haas B."/>
            <person name="El-Sayed N.M."/>
            <person name="Wortman J.R."/>
            <person name="Feldblyum T."/>
            <person name="Tallon L."/>
            <person name="Schatz M."/>
            <person name="Shumway M."/>
            <person name="Koo H."/>
            <person name="Salzberg S.L."/>
            <person name="Schobel S."/>
            <person name="Pertea M."/>
            <person name="Pop M."/>
            <person name="White O."/>
            <person name="Barton G.J."/>
            <person name="Carlow C.K."/>
            <person name="Crawford M.J."/>
            <person name="Daub J."/>
            <person name="Dimmic M.W."/>
            <person name="Estes C.F."/>
            <person name="Foster J.M."/>
            <person name="Ganatra M."/>
            <person name="Gregory W.F."/>
            <person name="Johnson N.M."/>
            <person name="Jin J."/>
            <person name="Komuniecki R."/>
            <person name="Korf I."/>
            <person name="Kumar S."/>
            <person name="Laney S."/>
            <person name="Li B.W."/>
            <person name="Li W."/>
            <person name="Lindblom T.H."/>
            <person name="Lustigman S."/>
            <person name="Ma D."/>
            <person name="Maina C.V."/>
            <person name="Martin D.M."/>
            <person name="McCarter J.P."/>
            <person name="McReynolds L."/>
            <person name="Mitreva M."/>
            <person name="Nutman T.B."/>
            <person name="Parkinson J."/>
            <person name="Peregrin-Alvarez J.M."/>
            <person name="Poole C."/>
            <person name="Ren Q."/>
            <person name="Saunders L."/>
            <person name="Sluder A.E."/>
            <person name="Smith K."/>
            <person name="Stanke M."/>
            <person name="Unnasch T.R."/>
            <person name="Ware J."/>
            <person name="Wei A.D."/>
            <person name="Weil G."/>
            <person name="Williams D.J."/>
            <person name="Zhang Y."/>
            <person name="Williams S.A."/>
            <person name="Fraser-Liggett C."/>
            <person name="Slatko B."/>
            <person name="Blaxter M.L."/>
            <person name="Scott A.L."/>
        </authorList>
    </citation>
    <scope>NUCLEOTIDE SEQUENCE</scope>
    <source>
        <strain evidence="1 3">FR3</strain>
    </source>
</reference>
<organism evidence="1">
    <name type="scientific">Brugia malayi</name>
    <name type="common">Filarial nematode worm</name>
    <dbReference type="NCBI Taxonomy" id="6279"/>
    <lineage>
        <taxon>Eukaryota</taxon>
        <taxon>Metazoa</taxon>
        <taxon>Ecdysozoa</taxon>
        <taxon>Nematoda</taxon>
        <taxon>Chromadorea</taxon>
        <taxon>Rhabditida</taxon>
        <taxon>Spirurina</taxon>
        <taxon>Spiruromorpha</taxon>
        <taxon>Filarioidea</taxon>
        <taxon>Onchocercidae</taxon>
        <taxon>Brugia</taxon>
    </lineage>
</organism>
<dbReference type="EMBL" id="LN856996">
    <property type="protein sequence ID" value="CDP98298.1"/>
    <property type="molecule type" value="Genomic_DNA"/>
</dbReference>
<sequence>MAVLANAGGDGGGNAADCCCEDKCARKGNEMSCFYVVLNSVTDRERIRM</sequence>
<reference evidence="2" key="3">
    <citation type="submission" date="2019-04" db="EMBL/GenBank/DDBJ databases">
        <authorList>
            <person name="Howe K."/>
            <person name="Paulini M."/>
            <person name="Williams G."/>
        </authorList>
    </citation>
    <scope>NUCLEOTIDE SEQUENCE [LARGE SCALE GENOMIC DNA]</scope>
    <source>
        <strain evidence="2">FR3</strain>
    </source>
</reference>
<dbReference type="GeneID" id="6097920"/>
<dbReference type="WormBase" id="Bm10480">
    <property type="protein sequence ID" value="BM00939"/>
    <property type="gene ID" value="WBGene00230741"/>
</dbReference>
<keyword evidence="3" id="KW-1185">Reference proteome</keyword>
<gene>
    <name evidence="1 4 5" type="ORF">Bm10480</name>
    <name evidence="2" type="ORF">BM_BM10480</name>
    <name evidence="1" type="ORF">BM_Bm10480</name>
</gene>
<dbReference type="WBParaSite" id="Bm10480.1">
    <property type="protein sequence ID" value="Bm10480.1"/>
    <property type="gene ID" value="WBGene00230741"/>
</dbReference>
<evidence type="ECO:0000313" key="3">
    <source>
        <dbReference type="Proteomes" id="UP000006672"/>
    </source>
</evidence>
<accession>A0A4E9F9H3</accession>
<dbReference type="EMBL" id="CAAKNF010000192">
    <property type="protein sequence ID" value="VIO90530.1"/>
    <property type="molecule type" value="Genomic_DNA"/>
</dbReference>
<dbReference type="OrthoDB" id="10358064at2759"/>
<protein>
    <submittedName>
        <fullName evidence="1 4">Bm10480</fullName>
    </submittedName>
</protein>
<evidence type="ECO:0000313" key="4">
    <source>
        <dbReference type="WBParaSite" id="Bm10480.1"/>
    </source>
</evidence>